<dbReference type="EMBL" id="CP097502">
    <property type="protein sequence ID" value="URD75330.1"/>
    <property type="molecule type" value="Genomic_DNA"/>
</dbReference>
<keyword evidence="1" id="KW-0472">Membrane</keyword>
<dbReference type="Proteomes" id="UP001055439">
    <property type="component" value="Chromosome 1"/>
</dbReference>
<keyword evidence="1" id="KW-1133">Transmembrane helix</keyword>
<keyword evidence="3" id="KW-1185">Reference proteome</keyword>
<dbReference type="AlphaFoldDB" id="A0A9E7JBS2"/>
<evidence type="ECO:0000313" key="2">
    <source>
        <dbReference type="EMBL" id="URD75330.1"/>
    </source>
</evidence>
<name>A0A9E7JBS2_9LILI</name>
<accession>A0A9E7JBS2</accession>
<evidence type="ECO:0000313" key="3">
    <source>
        <dbReference type="Proteomes" id="UP001055439"/>
    </source>
</evidence>
<feature type="transmembrane region" description="Helical" evidence="1">
    <location>
        <begin position="6"/>
        <end position="24"/>
    </location>
</feature>
<proteinExistence type="predicted"/>
<sequence>MSDSPVSGLLIVIVTAIGYSALFYKSKPSDVGPRRSSTMTITAEHLTQARALSPACYQGWLRSVVCRSSHRVSTMSFSVAGYDWRQQKTSEKREEQRPESESKLEVLNNSMHSMLNCGRLNVLQKTNNLLHGWPLRRRVSCT</sequence>
<reference evidence="2" key="1">
    <citation type="submission" date="2022-05" db="EMBL/GenBank/DDBJ databases">
        <title>The Musa troglodytarum L. genome provides insights into the mechanism of non-climacteric behaviour and enrichment of carotenoids.</title>
        <authorList>
            <person name="Wang J."/>
        </authorList>
    </citation>
    <scope>NUCLEOTIDE SEQUENCE</scope>
    <source>
        <tissue evidence="2">Leaf</tissue>
    </source>
</reference>
<protein>
    <submittedName>
        <fullName evidence="2">Uncharacterized protein</fullName>
    </submittedName>
</protein>
<evidence type="ECO:0000256" key="1">
    <source>
        <dbReference type="SAM" id="Phobius"/>
    </source>
</evidence>
<keyword evidence="1" id="KW-0812">Transmembrane</keyword>
<gene>
    <name evidence="2" type="ORF">MUK42_37089</name>
</gene>
<organism evidence="2 3">
    <name type="scientific">Musa troglodytarum</name>
    <name type="common">fe'i banana</name>
    <dbReference type="NCBI Taxonomy" id="320322"/>
    <lineage>
        <taxon>Eukaryota</taxon>
        <taxon>Viridiplantae</taxon>
        <taxon>Streptophyta</taxon>
        <taxon>Embryophyta</taxon>
        <taxon>Tracheophyta</taxon>
        <taxon>Spermatophyta</taxon>
        <taxon>Magnoliopsida</taxon>
        <taxon>Liliopsida</taxon>
        <taxon>Zingiberales</taxon>
        <taxon>Musaceae</taxon>
        <taxon>Musa</taxon>
    </lineage>
</organism>